<dbReference type="GO" id="GO:0003824">
    <property type="term" value="F:catalytic activity"/>
    <property type="evidence" value="ECO:0007669"/>
    <property type="project" value="UniProtKB-KW"/>
</dbReference>
<accession>A0A834J154</accession>
<organism evidence="3 4">
    <name type="scientific">Vespula vulgaris</name>
    <name type="common">Yellow jacket</name>
    <name type="synonym">Wasp</name>
    <dbReference type="NCBI Taxonomy" id="7454"/>
    <lineage>
        <taxon>Eukaryota</taxon>
        <taxon>Metazoa</taxon>
        <taxon>Ecdysozoa</taxon>
        <taxon>Arthropoda</taxon>
        <taxon>Hexapoda</taxon>
        <taxon>Insecta</taxon>
        <taxon>Pterygota</taxon>
        <taxon>Neoptera</taxon>
        <taxon>Endopterygota</taxon>
        <taxon>Hymenoptera</taxon>
        <taxon>Apocrita</taxon>
        <taxon>Aculeata</taxon>
        <taxon>Vespoidea</taxon>
        <taxon>Vespidae</taxon>
        <taxon>Vespinae</taxon>
        <taxon>Vespula</taxon>
    </lineage>
</organism>
<dbReference type="PANTHER" id="PTHR37984">
    <property type="entry name" value="PROTEIN CBG26694"/>
    <property type="match status" value="1"/>
</dbReference>
<dbReference type="InterPro" id="IPR050951">
    <property type="entry name" value="Retrovirus_Pol_polyprotein"/>
</dbReference>
<dbReference type="EMBL" id="JACSEA010000022">
    <property type="protein sequence ID" value="KAF7380293.1"/>
    <property type="molecule type" value="Genomic_DNA"/>
</dbReference>
<evidence type="ECO:0000313" key="3">
    <source>
        <dbReference type="EMBL" id="KAF7380293.1"/>
    </source>
</evidence>
<dbReference type="SUPFAM" id="SSF56672">
    <property type="entry name" value="DNA/RNA polymerases"/>
    <property type="match status" value="1"/>
</dbReference>
<sequence length="175" mass="20881">MSKEDAEKTAFTIPYRHYEFTQMPFGRTRDKFRKLSNRFRNAGLKLQPDKCKKVAYLGYVIIFTRLKPDPEKIKAIKEFTRFRTIKNTNKTKKYQTILRIHVPFQWEEVQEKVFTLLTDFLCQEPLLRYSDFTKPFVVMTNASNYAIGRISQLSQDEIEKDLPITYASRLLYQTE</sequence>
<evidence type="ECO:0000259" key="2">
    <source>
        <dbReference type="Pfam" id="PF17919"/>
    </source>
</evidence>
<dbReference type="InterPro" id="IPR043502">
    <property type="entry name" value="DNA/RNA_pol_sf"/>
</dbReference>
<dbReference type="InterPro" id="IPR041577">
    <property type="entry name" value="RT_RNaseH_2"/>
</dbReference>
<protein>
    <recommendedName>
        <fullName evidence="2">Reverse transcriptase/retrotransposon-derived protein RNase H-like domain-containing protein</fullName>
    </recommendedName>
</protein>
<dbReference type="Pfam" id="PF17919">
    <property type="entry name" value="RT_RNaseH_2"/>
    <property type="match status" value="1"/>
</dbReference>
<dbReference type="Gene3D" id="3.10.10.10">
    <property type="entry name" value="HIV Type 1 Reverse Transcriptase, subunit A, domain 1"/>
    <property type="match status" value="1"/>
</dbReference>
<gene>
    <name evidence="3" type="ORF">HZH66_014648</name>
</gene>
<evidence type="ECO:0000256" key="1">
    <source>
        <dbReference type="ARBA" id="ARBA00023268"/>
    </source>
</evidence>
<evidence type="ECO:0000313" key="4">
    <source>
        <dbReference type="Proteomes" id="UP000614350"/>
    </source>
</evidence>
<name>A0A834J154_VESVU</name>
<reference evidence="3" key="1">
    <citation type="journal article" date="2020" name="G3 (Bethesda)">
        <title>High-Quality Assemblies for Three Invasive Social Wasps from the &lt;i&gt;Vespula&lt;/i&gt; Genus.</title>
        <authorList>
            <person name="Harrop T.W.R."/>
            <person name="Guhlin J."/>
            <person name="McLaughlin G.M."/>
            <person name="Permina E."/>
            <person name="Stockwell P."/>
            <person name="Gilligan J."/>
            <person name="Le Lec M.F."/>
            <person name="Gruber M.A.M."/>
            <person name="Quinn O."/>
            <person name="Lovegrove M."/>
            <person name="Duncan E.J."/>
            <person name="Remnant E.J."/>
            <person name="Van Eeckhoven J."/>
            <person name="Graham B."/>
            <person name="Knapp R.A."/>
            <person name="Langford K.W."/>
            <person name="Kronenberg Z."/>
            <person name="Press M.O."/>
            <person name="Eacker S.M."/>
            <person name="Wilson-Rankin E.E."/>
            <person name="Purcell J."/>
            <person name="Lester P.J."/>
            <person name="Dearden P.K."/>
        </authorList>
    </citation>
    <scope>NUCLEOTIDE SEQUENCE</scope>
    <source>
        <strain evidence="3">Marl-1</strain>
    </source>
</reference>
<dbReference type="Proteomes" id="UP000614350">
    <property type="component" value="Unassembled WGS sequence"/>
</dbReference>
<keyword evidence="1" id="KW-0511">Multifunctional enzyme</keyword>
<keyword evidence="4" id="KW-1185">Reference proteome</keyword>
<comment type="caution">
    <text evidence="3">The sequence shown here is derived from an EMBL/GenBank/DDBJ whole genome shotgun (WGS) entry which is preliminary data.</text>
</comment>
<dbReference type="PANTHER" id="PTHR37984:SF5">
    <property type="entry name" value="PROTEIN NYNRIN-LIKE"/>
    <property type="match status" value="1"/>
</dbReference>
<dbReference type="GO" id="GO:0071897">
    <property type="term" value="P:DNA biosynthetic process"/>
    <property type="evidence" value="ECO:0007669"/>
    <property type="project" value="UniProtKB-ARBA"/>
</dbReference>
<proteinExistence type="predicted"/>
<dbReference type="AlphaFoldDB" id="A0A834J154"/>
<feature type="domain" description="Reverse transcriptase/retrotransposon-derived protein RNase H-like" evidence="2">
    <location>
        <begin position="106"/>
        <end position="175"/>
    </location>
</feature>